<dbReference type="InterPro" id="IPR051553">
    <property type="entry name" value="Ran_GTPase-activating"/>
</dbReference>
<dbReference type="InterPro" id="IPR000408">
    <property type="entry name" value="Reg_chr_condens"/>
</dbReference>
<protein>
    <submittedName>
        <fullName evidence="2">Uncharacterized protein</fullName>
    </submittedName>
</protein>
<dbReference type="PANTHER" id="PTHR45982">
    <property type="entry name" value="REGULATOR OF CHROMOSOME CONDENSATION"/>
    <property type="match status" value="1"/>
</dbReference>
<accession>A0A3P9LN39</accession>
<evidence type="ECO:0000313" key="3">
    <source>
        <dbReference type="Proteomes" id="UP000265180"/>
    </source>
</evidence>
<organism evidence="2 3">
    <name type="scientific">Oryzias latipes</name>
    <name type="common">Japanese rice fish</name>
    <name type="synonym">Japanese killifish</name>
    <dbReference type="NCBI Taxonomy" id="8090"/>
    <lineage>
        <taxon>Eukaryota</taxon>
        <taxon>Metazoa</taxon>
        <taxon>Chordata</taxon>
        <taxon>Craniata</taxon>
        <taxon>Vertebrata</taxon>
        <taxon>Euteleostomi</taxon>
        <taxon>Actinopterygii</taxon>
        <taxon>Neopterygii</taxon>
        <taxon>Teleostei</taxon>
        <taxon>Neoteleostei</taxon>
        <taxon>Acanthomorphata</taxon>
        <taxon>Ovalentaria</taxon>
        <taxon>Atherinomorphae</taxon>
        <taxon>Beloniformes</taxon>
        <taxon>Adrianichthyidae</taxon>
        <taxon>Oryziinae</taxon>
        <taxon>Oryzias</taxon>
    </lineage>
</organism>
<dbReference type="Ensembl" id="ENSORLT00020013111.1">
    <property type="protein sequence ID" value="ENSORLP00020022023.1"/>
    <property type="gene ID" value="ENSORLG00020002107.1"/>
</dbReference>
<evidence type="ECO:0000256" key="1">
    <source>
        <dbReference type="PROSITE-ProRule" id="PRU00235"/>
    </source>
</evidence>
<dbReference type="PANTHER" id="PTHR45982:SF11">
    <property type="entry name" value="E3 UBIQUITIN-PROTEIN LIGASE HERC1 ISOFORM X1-RELATED"/>
    <property type="match status" value="1"/>
</dbReference>
<dbReference type="Proteomes" id="UP000265180">
    <property type="component" value="Chromosome 3"/>
</dbReference>
<dbReference type="Pfam" id="PF00415">
    <property type="entry name" value="RCC1"/>
    <property type="match status" value="2"/>
</dbReference>
<dbReference type="Pfam" id="PF13540">
    <property type="entry name" value="RCC1_2"/>
    <property type="match status" value="1"/>
</dbReference>
<dbReference type="Gene3D" id="2.130.10.30">
    <property type="entry name" value="Regulator of chromosome condensation 1/beta-lactamase-inhibitor protein II"/>
    <property type="match status" value="1"/>
</dbReference>
<feature type="repeat" description="RCC1" evidence="1">
    <location>
        <begin position="51"/>
        <end position="100"/>
    </location>
</feature>
<dbReference type="InterPro" id="IPR009091">
    <property type="entry name" value="RCC1/BLIP-II"/>
</dbReference>
<feature type="repeat" description="RCC1" evidence="1">
    <location>
        <begin position="101"/>
        <end position="152"/>
    </location>
</feature>
<evidence type="ECO:0000313" key="2">
    <source>
        <dbReference type="Ensembl" id="ENSORLP00020022023.1"/>
    </source>
</evidence>
<reference evidence="2" key="3">
    <citation type="submission" date="2025-08" db="UniProtKB">
        <authorList>
            <consortium name="Ensembl"/>
        </authorList>
    </citation>
    <scope>IDENTIFICATION</scope>
    <source>
        <strain evidence="2">HNI</strain>
    </source>
</reference>
<reference evidence="2 3" key="2">
    <citation type="submission" date="2017-04" db="EMBL/GenBank/DDBJ databases">
        <title>CpG methylation of centromeres and impact of large insertions on vertebrate speciation.</title>
        <authorList>
            <person name="Ichikawa K."/>
            <person name="Yoshimura J."/>
            <person name="Morishita S."/>
        </authorList>
    </citation>
    <scope>NUCLEOTIDE SEQUENCE</scope>
    <source>
        <strain evidence="2 3">HNI</strain>
    </source>
</reference>
<dbReference type="AlphaFoldDB" id="A0A3P9LN39"/>
<dbReference type="PRINTS" id="PR00633">
    <property type="entry name" value="RCCNDNSATION"/>
</dbReference>
<reference evidence="2" key="4">
    <citation type="submission" date="2025-09" db="UniProtKB">
        <authorList>
            <consortium name="Ensembl"/>
        </authorList>
    </citation>
    <scope>IDENTIFICATION</scope>
    <source>
        <strain evidence="2">HNI</strain>
    </source>
</reference>
<dbReference type="SUPFAM" id="SSF50985">
    <property type="entry name" value="RCC1/BLIP-II"/>
    <property type="match status" value="1"/>
</dbReference>
<reference key="1">
    <citation type="journal article" date="2007" name="Nature">
        <title>The medaka draft genome and insights into vertebrate genome evolution.</title>
        <authorList>
            <person name="Kasahara M."/>
            <person name="Naruse K."/>
            <person name="Sasaki S."/>
            <person name="Nakatani Y."/>
            <person name="Qu W."/>
            <person name="Ahsan B."/>
            <person name="Yamada T."/>
            <person name="Nagayasu Y."/>
            <person name="Doi K."/>
            <person name="Kasai Y."/>
            <person name="Jindo T."/>
            <person name="Kobayashi D."/>
            <person name="Shimada A."/>
            <person name="Toyoda A."/>
            <person name="Kuroki Y."/>
            <person name="Fujiyama A."/>
            <person name="Sasaki T."/>
            <person name="Shimizu A."/>
            <person name="Asakawa S."/>
            <person name="Shimizu N."/>
            <person name="Hashimoto S."/>
            <person name="Yang J."/>
            <person name="Lee Y."/>
            <person name="Matsushima K."/>
            <person name="Sugano S."/>
            <person name="Sakaizumi M."/>
            <person name="Narita T."/>
            <person name="Ohishi K."/>
            <person name="Haga S."/>
            <person name="Ohta F."/>
            <person name="Nomoto H."/>
            <person name="Nogata K."/>
            <person name="Morishita T."/>
            <person name="Endo T."/>
            <person name="Shin-I T."/>
            <person name="Takeda H."/>
            <person name="Morishita S."/>
            <person name="Kohara Y."/>
        </authorList>
    </citation>
    <scope>NUCLEOTIDE SEQUENCE [LARGE SCALE GENOMIC DNA]</scope>
    <source>
        <strain>Hd-rR</strain>
    </source>
</reference>
<dbReference type="PROSITE" id="PS50012">
    <property type="entry name" value="RCC1_3"/>
    <property type="match status" value="2"/>
</dbReference>
<name>A0A3P9LN39_ORYLA</name>
<sequence length="232" mass="24877">CGEGSYGRLGQGNSDDLHILTIISALQGFVVTQLVTSCGSDGHSMALTESGEVFSWGDGDYGKLGHGNSDRQRRPRQIEALQGEEVVQVGPQHSAVVTADGKLFTFGNGDYGRLGLGNTSNKKLPEKVTALEGYQVGQVRAGCSIWLTVAVWAVGSPPNLVCNAVVFKIPQKVDVLCGIGILKMACGTQFSVGLTKDGKVFTFGQGDRQKEKFNSPKEQKKMLIFLILIKKE</sequence>
<proteinExistence type="predicted"/>